<evidence type="ECO:0000256" key="4">
    <source>
        <dbReference type="ARBA" id="ARBA00023136"/>
    </source>
</evidence>
<dbReference type="SUPFAM" id="SSF53795">
    <property type="entry name" value="PEP carboxykinase-like"/>
    <property type="match status" value="1"/>
</dbReference>
<dbReference type="GO" id="GO:0016887">
    <property type="term" value="F:ATP hydrolysis activity"/>
    <property type="evidence" value="ECO:0007669"/>
    <property type="project" value="InterPro"/>
</dbReference>
<evidence type="ECO:0000259" key="5">
    <source>
        <dbReference type="Pfam" id="PF00005"/>
    </source>
</evidence>
<evidence type="ECO:0000256" key="2">
    <source>
        <dbReference type="ARBA" id="ARBA00022448"/>
    </source>
</evidence>
<proteinExistence type="predicted"/>
<dbReference type="GO" id="GO:0005524">
    <property type="term" value="F:ATP binding"/>
    <property type="evidence" value="ECO:0007669"/>
    <property type="project" value="InterPro"/>
</dbReference>
<organism evidence="6">
    <name type="scientific">bioreactor metagenome</name>
    <dbReference type="NCBI Taxonomy" id="1076179"/>
    <lineage>
        <taxon>unclassified sequences</taxon>
        <taxon>metagenomes</taxon>
        <taxon>ecological metagenomes</taxon>
    </lineage>
</organism>
<protein>
    <recommendedName>
        <fullName evidence="5">ABC transporter domain-containing protein</fullName>
    </recommendedName>
</protein>
<dbReference type="EMBL" id="VSSQ01057593">
    <property type="protein sequence ID" value="MPN11388.1"/>
    <property type="molecule type" value="Genomic_DNA"/>
</dbReference>
<name>A0A645FAI8_9ZZZZ</name>
<dbReference type="Pfam" id="PF00005">
    <property type="entry name" value="ABC_tran"/>
    <property type="match status" value="1"/>
</dbReference>
<evidence type="ECO:0000256" key="1">
    <source>
        <dbReference type="ARBA" id="ARBA00004370"/>
    </source>
</evidence>
<reference evidence="6" key="1">
    <citation type="submission" date="2019-08" db="EMBL/GenBank/DDBJ databases">
        <authorList>
            <person name="Kucharzyk K."/>
            <person name="Murdoch R.W."/>
            <person name="Higgins S."/>
            <person name="Loffler F."/>
        </authorList>
    </citation>
    <scope>NUCLEOTIDE SEQUENCE</scope>
</reference>
<evidence type="ECO:0000313" key="6">
    <source>
        <dbReference type="EMBL" id="MPN11388.1"/>
    </source>
</evidence>
<keyword evidence="3" id="KW-1003">Cell membrane</keyword>
<comment type="subcellular location">
    <subcellularLocation>
        <location evidence="1">Membrane</location>
    </subcellularLocation>
</comment>
<sequence>MVSLASRVRIHGRSTPCSSVGLLPTVDNDYHSDTFGTSRPLWLESDGSMTDAFVLNDLRVRAGATQLVHGVCLSVAPGESVALLGHSGSGKSLTAAAVCGSLSRLLDATGHLTIGGNRVDVTSTKRPAGHVAWVQQDSSSALNPLARVGDQLGVPDAWPSGRTCAAPAGRGHCVGSSWSHRCNRCPPSSAV</sequence>
<dbReference type="Gene3D" id="3.40.50.300">
    <property type="entry name" value="P-loop containing nucleotide triphosphate hydrolases"/>
    <property type="match status" value="1"/>
</dbReference>
<dbReference type="InterPro" id="IPR050388">
    <property type="entry name" value="ABC_Ni/Peptide_Import"/>
</dbReference>
<dbReference type="GO" id="GO:0016020">
    <property type="term" value="C:membrane"/>
    <property type="evidence" value="ECO:0007669"/>
    <property type="project" value="UniProtKB-SubCell"/>
</dbReference>
<dbReference type="PANTHER" id="PTHR43297">
    <property type="entry name" value="OLIGOPEPTIDE TRANSPORT ATP-BINDING PROTEIN APPD"/>
    <property type="match status" value="1"/>
</dbReference>
<dbReference type="AlphaFoldDB" id="A0A645FAI8"/>
<accession>A0A645FAI8</accession>
<keyword evidence="4" id="KW-0472">Membrane</keyword>
<dbReference type="InterPro" id="IPR027417">
    <property type="entry name" value="P-loop_NTPase"/>
</dbReference>
<keyword evidence="2" id="KW-0813">Transport</keyword>
<gene>
    <name evidence="6" type="ORF">SDC9_158689</name>
</gene>
<dbReference type="PANTHER" id="PTHR43297:SF2">
    <property type="entry name" value="DIPEPTIDE TRANSPORT ATP-BINDING PROTEIN DPPD"/>
    <property type="match status" value="1"/>
</dbReference>
<evidence type="ECO:0000256" key="3">
    <source>
        <dbReference type="ARBA" id="ARBA00022475"/>
    </source>
</evidence>
<feature type="domain" description="ABC transporter" evidence="5">
    <location>
        <begin position="69"/>
        <end position="151"/>
    </location>
</feature>
<comment type="caution">
    <text evidence="6">The sequence shown here is derived from an EMBL/GenBank/DDBJ whole genome shotgun (WGS) entry which is preliminary data.</text>
</comment>
<dbReference type="InterPro" id="IPR003439">
    <property type="entry name" value="ABC_transporter-like_ATP-bd"/>
</dbReference>